<sequence>MSGENNFNRLPEEIIIYIFGKVADAKSLCICTLLSKKICSLVLQTKIVSVEISSWLSVCSCHRNPSAAKPLFRSLLHFIGKPVTSLYRLLKQPFTSDDAGIMPNYIPIFKFLLGFSCIESLTVNMGFSKQTSFEPLVKWVDGKSGFIFICAKDVCLNSSENDNDVLAPPTTSQLMSLITYHLMDAMWRVKILKPIFSKFSKLKNVLVMDSLNQGRVVLDEDDIAEMRNEEESLMAVDDVKYCVKLWHENVLHLPLPGTSRVMKEVTVFMFKEVDTNDDDDDDVNDCLMMFENGFDEKEYCEVGMVMVKKQAIYEDVVTLSQLILPPEFL</sequence>
<dbReference type="PANTHER" id="PTHR31215">
    <property type="entry name" value="OS05G0510400 PROTEIN-RELATED"/>
    <property type="match status" value="1"/>
</dbReference>
<protein>
    <recommendedName>
        <fullName evidence="3">F-box domain-containing protein</fullName>
    </recommendedName>
</protein>
<organism evidence="1 2">
    <name type="scientific">Penstemon smallii</name>
    <dbReference type="NCBI Taxonomy" id="265156"/>
    <lineage>
        <taxon>Eukaryota</taxon>
        <taxon>Viridiplantae</taxon>
        <taxon>Streptophyta</taxon>
        <taxon>Embryophyta</taxon>
        <taxon>Tracheophyta</taxon>
        <taxon>Spermatophyta</taxon>
        <taxon>Magnoliopsida</taxon>
        <taxon>eudicotyledons</taxon>
        <taxon>Gunneridae</taxon>
        <taxon>Pentapetalae</taxon>
        <taxon>asterids</taxon>
        <taxon>lamiids</taxon>
        <taxon>Lamiales</taxon>
        <taxon>Plantaginaceae</taxon>
        <taxon>Cheloneae</taxon>
        <taxon>Penstemon</taxon>
    </lineage>
</organism>
<dbReference type="EMBL" id="JBJXBP010000004">
    <property type="protein sequence ID" value="KAL3834512.1"/>
    <property type="molecule type" value="Genomic_DNA"/>
</dbReference>
<dbReference type="SUPFAM" id="SSF81383">
    <property type="entry name" value="F-box domain"/>
    <property type="match status" value="1"/>
</dbReference>
<reference evidence="1 2" key="1">
    <citation type="submission" date="2024-12" db="EMBL/GenBank/DDBJ databases">
        <title>The unique morphological basis and parallel evolutionary history of personate flowers in Penstemon.</title>
        <authorList>
            <person name="Depatie T.H."/>
            <person name="Wessinger C.A."/>
        </authorList>
    </citation>
    <scope>NUCLEOTIDE SEQUENCE [LARGE SCALE GENOMIC DNA]</scope>
    <source>
        <strain evidence="1">WTNN_2</strain>
        <tissue evidence="1">Leaf</tissue>
    </source>
</reference>
<evidence type="ECO:0000313" key="2">
    <source>
        <dbReference type="Proteomes" id="UP001634393"/>
    </source>
</evidence>
<evidence type="ECO:0000313" key="1">
    <source>
        <dbReference type="EMBL" id="KAL3834512.1"/>
    </source>
</evidence>
<gene>
    <name evidence="1" type="ORF">ACJIZ3_009248</name>
</gene>
<dbReference type="Proteomes" id="UP001634393">
    <property type="component" value="Unassembled WGS sequence"/>
</dbReference>
<name>A0ABD3TBZ2_9LAMI</name>
<comment type="caution">
    <text evidence="1">The sequence shown here is derived from an EMBL/GenBank/DDBJ whole genome shotgun (WGS) entry which is preliminary data.</text>
</comment>
<accession>A0ABD3TBZ2</accession>
<dbReference type="AlphaFoldDB" id="A0ABD3TBZ2"/>
<evidence type="ECO:0008006" key="3">
    <source>
        <dbReference type="Google" id="ProtNLM"/>
    </source>
</evidence>
<proteinExistence type="predicted"/>
<dbReference type="InterPro" id="IPR044809">
    <property type="entry name" value="AUF1-like"/>
</dbReference>
<dbReference type="InterPro" id="IPR036047">
    <property type="entry name" value="F-box-like_dom_sf"/>
</dbReference>
<keyword evidence="2" id="KW-1185">Reference proteome</keyword>